<evidence type="ECO:0000313" key="3">
    <source>
        <dbReference type="Proteomes" id="UP001458880"/>
    </source>
</evidence>
<keyword evidence="3" id="KW-1185">Reference proteome</keyword>
<organism evidence="2 3">
    <name type="scientific">Popillia japonica</name>
    <name type="common">Japanese beetle</name>
    <dbReference type="NCBI Taxonomy" id="7064"/>
    <lineage>
        <taxon>Eukaryota</taxon>
        <taxon>Metazoa</taxon>
        <taxon>Ecdysozoa</taxon>
        <taxon>Arthropoda</taxon>
        <taxon>Hexapoda</taxon>
        <taxon>Insecta</taxon>
        <taxon>Pterygota</taxon>
        <taxon>Neoptera</taxon>
        <taxon>Endopterygota</taxon>
        <taxon>Coleoptera</taxon>
        <taxon>Polyphaga</taxon>
        <taxon>Scarabaeiformia</taxon>
        <taxon>Scarabaeidae</taxon>
        <taxon>Rutelinae</taxon>
        <taxon>Popillia</taxon>
    </lineage>
</organism>
<name>A0AAW1GUQ7_POPJA</name>
<sequence>MGVYSPVRQRNPAATTGGLPQRDTPFRTQRHLGTGESAPGSRLTISSLHLNPNIIPGNTCRRNGRVFTCASAQPGRHDRRSPPAGHSLSDAATISPSPPLRNRRIRPRVSPNNQFITPQPQYNSGQHLPAEWACIHLCVSATRPPRPEVSPSGTLPFGVRQRNPAATTGGLPQRDTPFRTQRQSLLIFRFHANDSFYIKNM</sequence>
<dbReference type="Proteomes" id="UP001458880">
    <property type="component" value="Unassembled WGS sequence"/>
</dbReference>
<gene>
    <name evidence="2" type="ORF">QE152_g41319</name>
</gene>
<protein>
    <submittedName>
        <fullName evidence="2">Uncharacterized protein</fullName>
    </submittedName>
</protein>
<dbReference type="AlphaFoldDB" id="A0AAW1GUQ7"/>
<reference evidence="2 3" key="1">
    <citation type="journal article" date="2024" name="BMC Genomics">
        <title>De novo assembly and annotation of Popillia japonica's genome with initial clues to its potential as an invasive pest.</title>
        <authorList>
            <person name="Cucini C."/>
            <person name="Boschi S."/>
            <person name="Funari R."/>
            <person name="Cardaioli E."/>
            <person name="Iannotti N."/>
            <person name="Marturano G."/>
            <person name="Paoli F."/>
            <person name="Bruttini M."/>
            <person name="Carapelli A."/>
            <person name="Frati F."/>
            <person name="Nardi F."/>
        </authorList>
    </citation>
    <scope>NUCLEOTIDE SEQUENCE [LARGE SCALE GENOMIC DNA]</scope>
    <source>
        <strain evidence="2">DMR45628</strain>
    </source>
</reference>
<accession>A0AAW1GUQ7</accession>
<dbReference type="EMBL" id="JASPKY010002879">
    <property type="protein sequence ID" value="KAK9667500.1"/>
    <property type="molecule type" value="Genomic_DNA"/>
</dbReference>
<evidence type="ECO:0000256" key="1">
    <source>
        <dbReference type="SAM" id="MobiDB-lite"/>
    </source>
</evidence>
<evidence type="ECO:0000313" key="2">
    <source>
        <dbReference type="EMBL" id="KAK9667500.1"/>
    </source>
</evidence>
<feature type="region of interest" description="Disordered" evidence="1">
    <location>
        <begin position="1"/>
        <end position="43"/>
    </location>
</feature>
<comment type="caution">
    <text evidence="2">The sequence shown here is derived from an EMBL/GenBank/DDBJ whole genome shotgun (WGS) entry which is preliminary data.</text>
</comment>
<proteinExistence type="predicted"/>
<feature type="region of interest" description="Disordered" evidence="1">
    <location>
        <begin position="71"/>
        <end position="106"/>
    </location>
</feature>
<feature type="region of interest" description="Disordered" evidence="1">
    <location>
        <begin position="146"/>
        <end position="176"/>
    </location>
</feature>